<feature type="compositionally biased region" description="Polar residues" evidence="1">
    <location>
        <begin position="522"/>
        <end position="539"/>
    </location>
</feature>
<dbReference type="EMBL" id="CCKQ01018214">
    <property type="protein sequence ID" value="CDW90163.1"/>
    <property type="molecule type" value="Genomic_DNA"/>
</dbReference>
<dbReference type="InParanoid" id="A0A078B9B7"/>
<sequence>MKGASSKQPNQSQQKVTQQQIQIPHSTRIMTRWRASNHRHLIDSDSEDQPLQSESSMVFAIKERENMPSQLSSRTTNQTPKEGPNNRKNCTNTVSSSYQDKRKMMANHQRSSITHKSEINASEIQEIQQNIEENTQETQINQKVEGEESSPLKKSILQQIPTANQQKPPVQKFQNNAQSSVNSSILEKYSTPSTQQPSARSVAQKSIIKYNQSPKASIQVYKPKEPNLSLQQKTFNKTIEAMMSPERKKATENEKDNNFFKSSNQASISSINSVNFTERNFTGVNDQNSQKNKEEENSSKMNDESINQDSSYYKLGGNIKQEVRKPQKLPYCIPKMKTSGKSNTLMSPQKSKQAIENASPSKLEQIDEKANIQDQEAYVNLKKEVNEFLRQNNLRQVTDKFDHANYIQYDEFKRLLIHLKLVDQNRINPVQDYLIGQMWVKELQGLNDCCIKNVVTLLVAVLGIKNQTIFVAKGQDKKFKVNDGLMAFNDQGESKFLNQDDADKCLNRYLTLSKQREKETSKSPPKVQNSPTKLTDSFVSQNKTQPTSLLNDMQQQNFGRNQPLNCKPQVQSLKDQPRKSILKKPAPTTEGFLYQSLDGKQKLFTKENQEANPENKANKDLQLLNIQNSGQKKQNNLKLADKEPQIFNPYEETKGDTKTIQITLKAKPVILLNKDAPSNEQKSQSVPDTPLNFLQVKTQANKTKDIKQPMKRISNNVLSLPLASNEALNDSGNSTNNQKVEIIKPFNIVPRSRQSGETPRINVGQFDNQNQSSKQLDQLSATMRSEGDTPGMSTLNLPGTLGKITGGMRKSMGRSSNASKNRRLALELLSPDDFLSEISEIPINTKFDIKQKMPVDEDSDKVSFFGKHSHGSNKVSDVVSGNKDTDESGRKARPLLFMDVNLGAQKGVQKLIVYEKDSPRYIASKFGEMHQLREKAVTQLERLLNKKIEEALHTRKKVIKEEDSPEMKSRSPSPTLVDMKVVSNSRAIKVKSNTTGPIQIKRKEELDDDW</sequence>
<dbReference type="Proteomes" id="UP000039865">
    <property type="component" value="Unassembled WGS sequence"/>
</dbReference>
<evidence type="ECO:0000313" key="3">
    <source>
        <dbReference type="Proteomes" id="UP000039865"/>
    </source>
</evidence>
<feature type="compositionally biased region" description="Polar residues" evidence="1">
    <location>
        <begin position="280"/>
        <end position="290"/>
    </location>
</feature>
<proteinExistence type="predicted"/>
<feature type="compositionally biased region" description="Low complexity" evidence="1">
    <location>
        <begin position="8"/>
        <end position="22"/>
    </location>
</feature>
<feature type="compositionally biased region" description="Polar residues" evidence="1">
    <location>
        <begin position="67"/>
        <end position="93"/>
    </location>
</feature>
<feature type="region of interest" description="Disordered" evidence="1">
    <location>
        <begin position="280"/>
        <end position="310"/>
    </location>
</feature>
<feature type="region of interest" description="Disordered" evidence="1">
    <location>
        <begin position="1"/>
        <end position="93"/>
    </location>
</feature>
<feature type="region of interest" description="Disordered" evidence="1">
    <location>
        <begin position="959"/>
        <end position="979"/>
    </location>
</feature>
<feature type="compositionally biased region" description="Basic and acidic residues" evidence="1">
    <location>
        <begin position="291"/>
        <end position="303"/>
    </location>
</feature>
<keyword evidence="3" id="KW-1185">Reference proteome</keyword>
<feature type="region of interest" description="Disordered" evidence="1">
    <location>
        <begin position="752"/>
        <end position="775"/>
    </location>
</feature>
<accession>A0A078B9B7</accession>
<organism evidence="2 3">
    <name type="scientific">Stylonychia lemnae</name>
    <name type="common">Ciliate</name>
    <dbReference type="NCBI Taxonomy" id="5949"/>
    <lineage>
        <taxon>Eukaryota</taxon>
        <taxon>Sar</taxon>
        <taxon>Alveolata</taxon>
        <taxon>Ciliophora</taxon>
        <taxon>Intramacronucleata</taxon>
        <taxon>Spirotrichea</taxon>
        <taxon>Stichotrichia</taxon>
        <taxon>Sporadotrichida</taxon>
        <taxon>Oxytrichidae</taxon>
        <taxon>Stylonychinae</taxon>
        <taxon>Stylonychia</taxon>
    </lineage>
</organism>
<feature type="compositionally biased region" description="Basic and acidic residues" evidence="1">
    <location>
        <begin position="959"/>
        <end position="969"/>
    </location>
</feature>
<reference evidence="2 3" key="1">
    <citation type="submission" date="2014-06" db="EMBL/GenBank/DDBJ databases">
        <authorList>
            <person name="Swart Estienne"/>
        </authorList>
    </citation>
    <scope>NUCLEOTIDE SEQUENCE [LARGE SCALE GENOMIC DNA]</scope>
    <source>
        <strain evidence="2 3">130c</strain>
    </source>
</reference>
<dbReference type="AlphaFoldDB" id="A0A078B9B7"/>
<gene>
    <name evidence="2" type="primary">Contig15198.g16189</name>
    <name evidence="2" type="ORF">STYLEM_19304</name>
</gene>
<name>A0A078B9B7_STYLE</name>
<evidence type="ECO:0000313" key="2">
    <source>
        <dbReference type="EMBL" id="CDW90163.1"/>
    </source>
</evidence>
<protein>
    <submittedName>
        <fullName evidence="2">Uncharacterized protein</fullName>
    </submittedName>
</protein>
<feature type="region of interest" description="Disordered" evidence="1">
    <location>
        <begin position="515"/>
        <end position="539"/>
    </location>
</feature>
<feature type="compositionally biased region" description="Polar residues" evidence="1">
    <location>
        <begin position="765"/>
        <end position="775"/>
    </location>
</feature>
<evidence type="ECO:0000256" key="1">
    <source>
        <dbReference type="SAM" id="MobiDB-lite"/>
    </source>
</evidence>